<dbReference type="RefSeq" id="WP_032683697.1">
    <property type="nucleotide sequence ID" value="NZ_JGZA01000013.1"/>
</dbReference>
<feature type="transmembrane region" description="Helical" evidence="1">
    <location>
        <begin position="6"/>
        <end position="26"/>
    </location>
</feature>
<evidence type="ECO:0000256" key="1">
    <source>
        <dbReference type="SAM" id="Phobius"/>
    </source>
</evidence>
<keyword evidence="1" id="KW-0472">Membrane</keyword>
<reference evidence="2 3" key="1">
    <citation type="submission" date="2014-03" db="EMBL/GenBank/DDBJ databases">
        <title>Genomics of Bifidobacteria.</title>
        <authorList>
            <person name="Ventura M."/>
            <person name="Milani C."/>
            <person name="Lugli G.A."/>
        </authorList>
    </citation>
    <scope>NUCLEOTIDE SEQUENCE [LARGE SCALE GENOMIC DNA]</scope>
    <source>
        <strain evidence="2 3">LMG 21814</strain>
    </source>
</reference>
<dbReference type="EMBL" id="JGZA01000013">
    <property type="protein sequence ID" value="KFI70535.1"/>
    <property type="molecule type" value="Genomic_DNA"/>
</dbReference>
<organism evidence="2 3">
    <name type="scientific">Bifidobacterium longum subsp. suis</name>
    <dbReference type="NCBI Taxonomy" id="1695"/>
    <lineage>
        <taxon>Bacteria</taxon>
        <taxon>Bacillati</taxon>
        <taxon>Actinomycetota</taxon>
        <taxon>Actinomycetes</taxon>
        <taxon>Bifidobacteriales</taxon>
        <taxon>Bifidobacteriaceae</taxon>
        <taxon>Bifidobacterium</taxon>
    </lineage>
</organism>
<accession>A0A087BHN5</accession>
<name>A0A087BHN5_BIFLN</name>
<protein>
    <submittedName>
        <fullName evidence="2">Phage minor structural protein</fullName>
    </submittedName>
</protein>
<dbReference type="Proteomes" id="UP000029024">
    <property type="component" value="Unassembled WGS sequence"/>
</dbReference>
<keyword evidence="1" id="KW-1133">Transmembrane helix</keyword>
<gene>
    <name evidence="2" type="ORF">BLSS_1831</name>
</gene>
<keyword evidence="1" id="KW-0812">Transmembrane</keyword>
<evidence type="ECO:0000313" key="2">
    <source>
        <dbReference type="EMBL" id="KFI70535.1"/>
    </source>
</evidence>
<evidence type="ECO:0000313" key="3">
    <source>
        <dbReference type="Proteomes" id="UP000029024"/>
    </source>
</evidence>
<proteinExistence type="predicted"/>
<dbReference type="AlphaFoldDB" id="A0A087BHN5"/>
<sequence>MNQEAITIIVAIIGSGGFGALVPWVLDRIDNRRDPLHEGVKELLFCKLELLHQQMVDNGGVCTVETKQTAERIYRAYHGLGGNGVGTEMRNDILDAHIQEDRQ</sequence>
<comment type="caution">
    <text evidence="2">The sequence shown here is derived from an EMBL/GenBank/DDBJ whole genome shotgun (WGS) entry which is preliminary data.</text>
</comment>